<evidence type="ECO:0000313" key="1">
    <source>
        <dbReference type="EMBL" id="OMD55331.1"/>
    </source>
</evidence>
<gene>
    <name evidence="1" type="ORF">BSK51_04595</name>
</gene>
<dbReference type="Proteomes" id="UP000187313">
    <property type="component" value="Unassembled WGS sequence"/>
</dbReference>
<dbReference type="RefSeq" id="WP_076298366.1">
    <property type="nucleotide sequence ID" value="NZ_MPTD01000002.1"/>
</dbReference>
<keyword evidence="2" id="KW-1185">Reference proteome</keyword>
<comment type="caution">
    <text evidence="1">The sequence shown here is derived from an EMBL/GenBank/DDBJ whole genome shotgun (WGS) entry which is preliminary data.</text>
</comment>
<accession>A0ABX3HVE1</accession>
<dbReference type="EMBL" id="MPTD01000002">
    <property type="protein sequence ID" value="OMD55331.1"/>
    <property type="molecule type" value="Genomic_DNA"/>
</dbReference>
<evidence type="ECO:0000313" key="2">
    <source>
        <dbReference type="Proteomes" id="UP000187313"/>
    </source>
</evidence>
<proteinExistence type="predicted"/>
<reference evidence="1 2" key="1">
    <citation type="submission" date="2016-10" db="EMBL/GenBank/DDBJ databases">
        <title>Paenibacillus species isolates.</title>
        <authorList>
            <person name="Beno S.M."/>
        </authorList>
    </citation>
    <scope>NUCLEOTIDE SEQUENCE [LARGE SCALE GENOMIC DNA]</scope>
    <source>
        <strain evidence="1 2">FSL R5-0923</strain>
    </source>
</reference>
<name>A0ABX3HVE1_9BACL</name>
<organism evidence="1 2">
    <name type="scientific">Paenibacillus odorifer</name>
    <dbReference type="NCBI Taxonomy" id="189426"/>
    <lineage>
        <taxon>Bacteria</taxon>
        <taxon>Bacillati</taxon>
        <taxon>Bacillota</taxon>
        <taxon>Bacilli</taxon>
        <taxon>Bacillales</taxon>
        <taxon>Paenibacillaceae</taxon>
        <taxon>Paenibacillus</taxon>
    </lineage>
</organism>
<protein>
    <submittedName>
        <fullName evidence="1">Uncharacterized protein</fullName>
    </submittedName>
</protein>
<sequence length="156" mass="18525">MNKDEYFENLEEIITDQIYIGSSESDIQKEIETNMWRITIQPDLAKENLIDDFDNFINKVIENRQEQIYRSNSANGMIFYLWFDLMASQLRFNLISDVNKELPFACSIQYMGDKREVLEDFINSPLHNGLPIEGYDVSFVEKEFVLTIYKKHLIIY</sequence>